<evidence type="ECO:0000313" key="10">
    <source>
        <dbReference type="Proteomes" id="UP001155500"/>
    </source>
</evidence>
<dbReference type="PROSITE" id="PS50928">
    <property type="entry name" value="ABC_TM1"/>
    <property type="match status" value="1"/>
</dbReference>
<evidence type="ECO:0000256" key="6">
    <source>
        <dbReference type="ARBA" id="ARBA00023136"/>
    </source>
</evidence>
<protein>
    <submittedName>
        <fullName evidence="9">ABC transporter permease</fullName>
    </submittedName>
</protein>
<dbReference type="Gene3D" id="1.10.3720.10">
    <property type="entry name" value="MetI-like"/>
    <property type="match status" value="1"/>
</dbReference>
<dbReference type="EMBL" id="LWID01000001">
    <property type="protein sequence ID" value="MDG6895142.1"/>
    <property type="molecule type" value="Genomic_DNA"/>
</dbReference>
<evidence type="ECO:0000256" key="2">
    <source>
        <dbReference type="ARBA" id="ARBA00022448"/>
    </source>
</evidence>
<keyword evidence="6 7" id="KW-0472">Membrane</keyword>
<keyword evidence="5 7" id="KW-1133">Transmembrane helix</keyword>
<evidence type="ECO:0000256" key="5">
    <source>
        <dbReference type="ARBA" id="ARBA00022989"/>
    </source>
</evidence>
<gene>
    <name evidence="9" type="ORF">A6A20_05760</name>
</gene>
<dbReference type="InterPro" id="IPR000515">
    <property type="entry name" value="MetI-like"/>
</dbReference>
<accession>A0A9X4PBL1</accession>
<feature type="transmembrane region" description="Helical" evidence="7">
    <location>
        <begin position="189"/>
        <end position="215"/>
    </location>
</feature>
<keyword evidence="3" id="KW-1003">Cell membrane</keyword>
<evidence type="ECO:0000256" key="1">
    <source>
        <dbReference type="ARBA" id="ARBA00004651"/>
    </source>
</evidence>
<keyword evidence="2 7" id="KW-0813">Transport</keyword>
<evidence type="ECO:0000256" key="3">
    <source>
        <dbReference type="ARBA" id="ARBA00022475"/>
    </source>
</evidence>
<comment type="caution">
    <text evidence="9">The sequence shown here is derived from an EMBL/GenBank/DDBJ whole genome shotgun (WGS) entry which is preliminary data.</text>
</comment>
<dbReference type="Pfam" id="PF00528">
    <property type="entry name" value="BPD_transp_1"/>
    <property type="match status" value="1"/>
</dbReference>
<dbReference type="InterPro" id="IPR035906">
    <property type="entry name" value="MetI-like_sf"/>
</dbReference>
<keyword evidence="10" id="KW-1185">Reference proteome</keyword>
<evidence type="ECO:0000313" key="9">
    <source>
        <dbReference type="EMBL" id="MDG6895142.1"/>
    </source>
</evidence>
<feature type="transmembrane region" description="Helical" evidence="7">
    <location>
        <begin position="133"/>
        <end position="151"/>
    </location>
</feature>
<dbReference type="Proteomes" id="UP001155500">
    <property type="component" value="Unassembled WGS sequence"/>
</dbReference>
<evidence type="ECO:0000259" key="8">
    <source>
        <dbReference type="PROSITE" id="PS50928"/>
    </source>
</evidence>
<feature type="transmembrane region" description="Helical" evidence="7">
    <location>
        <begin position="104"/>
        <end position="127"/>
    </location>
</feature>
<organism evidence="9 10">
    <name type="scientific">Volucribacter amazonae</name>
    <dbReference type="NCBI Taxonomy" id="256731"/>
    <lineage>
        <taxon>Bacteria</taxon>
        <taxon>Pseudomonadati</taxon>
        <taxon>Pseudomonadota</taxon>
        <taxon>Gammaproteobacteria</taxon>
        <taxon>Pasteurellales</taxon>
        <taxon>Pasteurellaceae</taxon>
        <taxon>Volucribacter</taxon>
    </lineage>
</organism>
<comment type="subcellular location">
    <subcellularLocation>
        <location evidence="1 7">Cell membrane</location>
        <topology evidence="1 7">Multi-pass membrane protein</topology>
    </subcellularLocation>
</comment>
<dbReference type="InterPro" id="IPR050366">
    <property type="entry name" value="BP-dependent_transpt_permease"/>
</dbReference>
<dbReference type="PANTHER" id="PTHR43386">
    <property type="entry name" value="OLIGOPEPTIDE TRANSPORT SYSTEM PERMEASE PROTEIN APPC"/>
    <property type="match status" value="1"/>
</dbReference>
<proteinExistence type="inferred from homology"/>
<keyword evidence="4 7" id="KW-0812">Transmembrane</keyword>
<sequence length="262" mass="29274">MLKSLSFAQKCGLFLLCFLFAFAYLQPYFYPMDEALQNLNKTLQKPSTLYWLGTDHFGRDMLARLAAAMRLSFGLILLSVSVSLAFGLLFGIMAGYLGGWLDRILNFISEIIMALPGLLFILLFAALAPGSFWSLYLGIALVMWVEFFRVIRTISQSIARSGEIESSQLMGMGFFYCLKRHFLPKLASIVFTLSAFAAGNAVLALATLGFVNVGLRPPTAELGLMMTELFPYYYEAPWIFLQPILAVFLLVLSFQLLSGKVR</sequence>
<feature type="transmembrane region" description="Helical" evidence="7">
    <location>
        <begin position="71"/>
        <end position="97"/>
    </location>
</feature>
<name>A0A9X4PBL1_9PAST</name>
<feature type="transmembrane region" description="Helical" evidence="7">
    <location>
        <begin position="235"/>
        <end position="257"/>
    </location>
</feature>
<dbReference type="CDD" id="cd06261">
    <property type="entry name" value="TM_PBP2"/>
    <property type="match status" value="1"/>
</dbReference>
<dbReference type="SUPFAM" id="SSF161098">
    <property type="entry name" value="MetI-like"/>
    <property type="match status" value="1"/>
</dbReference>
<dbReference type="AlphaFoldDB" id="A0A9X4PBL1"/>
<evidence type="ECO:0000256" key="7">
    <source>
        <dbReference type="RuleBase" id="RU363032"/>
    </source>
</evidence>
<dbReference type="GO" id="GO:0071916">
    <property type="term" value="F:dipeptide transmembrane transporter activity"/>
    <property type="evidence" value="ECO:0007669"/>
    <property type="project" value="TreeGrafter"/>
</dbReference>
<dbReference type="GO" id="GO:0005886">
    <property type="term" value="C:plasma membrane"/>
    <property type="evidence" value="ECO:0007669"/>
    <property type="project" value="UniProtKB-SubCell"/>
</dbReference>
<comment type="similarity">
    <text evidence="7">Belongs to the binding-protein-dependent transport system permease family.</text>
</comment>
<dbReference type="PANTHER" id="PTHR43386:SF1">
    <property type="entry name" value="D,D-DIPEPTIDE TRANSPORT SYSTEM PERMEASE PROTEIN DDPC-RELATED"/>
    <property type="match status" value="1"/>
</dbReference>
<reference evidence="9" key="1">
    <citation type="submission" date="2016-03" db="EMBL/GenBank/DDBJ databases">
        <title>Co-evolution between Pasteurellaceae and their hosts.</title>
        <authorList>
            <person name="Hansen M.J."/>
            <person name="Bojesen A.M."/>
            <person name="Planet P."/>
        </authorList>
    </citation>
    <scope>NUCLEOTIDE SEQUENCE</scope>
    <source>
        <strain evidence="9">146/S8/89</strain>
    </source>
</reference>
<feature type="domain" description="ABC transmembrane type-1" evidence="8">
    <location>
        <begin position="69"/>
        <end position="258"/>
    </location>
</feature>
<evidence type="ECO:0000256" key="4">
    <source>
        <dbReference type="ARBA" id="ARBA00022692"/>
    </source>
</evidence>
<dbReference type="RefSeq" id="WP_279572568.1">
    <property type="nucleotide sequence ID" value="NZ_LWID01000001.1"/>
</dbReference>